<dbReference type="PRINTS" id="PR00344">
    <property type="entry name" value="BCTRLSENSOR"/>
</dbReference>
<keyword evidence="8" id="KW-0547">Nucleotide-binding</keyword>
<dbReference type="PROSITE" id="PS50885">
    <property type="entry name" value="HAMP"/>
    <property type="match status" value="1"/>
</dbReference>
<protein>
    <recommendedName>
        <fullName evidence="3">histidine kinase</fullName>
        <ecNumber evidence="3">2.7.13.3</ecNumber>
    </recommendedName>
</protein>
<dbReference type="Pfam" id="PF00512">
    <property type="entry name" value="HisKA"/>
    <property type="match status" value="1"/>
</dbReference>
<evidence type="ECO:0000256" key="4">
    <source>
        <dbReference type="ARBA" id="ARBA00022475"/>
    </source>
</evidence>
<dbReference type="Gene3D" id="6.10.340.10">
    <property type="match status" value="1"/>
</dbReference>
<proteinExistence type="predicted"/>
<name>A0A2R6Y3P4_9BACL</name>
<evidence type="ECO:0000256" key="1">
    <source>
        <dbReference type="ARBA" id="ARBA00000085"/>
    </source>
</evidence>
<evidence type="ECO:0000256" key="11">
    <source>
        <dbReference type="ARBA" id="ARBA00022989"/>
    </source>
</evidence>
<dbReference type="Pfam" id="PF00672">
    <property type="entry name" value="HAMP"/>
    <property type="match status" value="1"/>
</dbReference>
<feature type="domain" description="Histidine kinase" evidence="15">
    <location>
        <begin position="177"/>
        <end position="407"/>
    </location>
</feature>
<keyword evidence="10" id="KW-0067">ATP-binding</keyword>
<feature type="domain" description="HAMP" evidence="16">
    <location>
        <begin position="117"/>
        <end position="169"/>
    </location>
</feature>
<dbReference type="PANTHER" id="PTHR45528:SF1">
    <property type="entry name" value="SENSOR HISTIDINE KINASE CPXA"/>
    <property type="match status" value="1"/>
</dbReference>
<dbReference type="InterPro" id="IPR004358">
    <property type="entry name" value="Sig_transdc_His_kin-like_C"/>
</dbReference>
<evidence type="ECO:0000256" key="10">
    <source>
        <dbReference type="ARBA" id="ARBA00022840"/>
    </source>
</evidence>
<evidence type="ECO:0000256" key="12">
    <source>
        <dbReference type="ARBA" id="ARBA00023012"/>
    </source>
</evidence>
<dbReference type="Proteomes" id="UP000244338">
    <property type="component" value="Unassembled WGS sequence"/>
</dbReference>
<feature type="transmembrane region" description="Helical" evidence="14">
    <location>
        <begin position="95"/>
        <end position="115"/>
    </location>
</feature>
<dbReference type="InterPro" id="IPR005467">
    <property type="entry name" value="His_kinase_dom"/>
</dbReference>
<dbReference type="InterPro" id="IPR036890">
    <property type="entry name" value="HATPase_C_sf"/>
</dbReference>
<evidence type="ECO:0000256" key="5">
    <source>
        <dbReference type="ARBA" id="ARBA00022553"/>
    </source>
</evidence>
<dbReference type="GO" id="GO:0000155">
    <property type="term" value="F:phosphorelay sensor kinase activity"/>
    <property type="evidence" value="ECO:0007669"/>
    <property type="project" value="InterPro"/>
</dbReference>
<dbReference type="SUPFAM" id="SSF158472">
    <property type="entry name" value="HAMP domain-like"/>
    <property type="match status" value="1"/>
</dbReference>
<dbReference type="CDD" id="cd00082">
    <property type="entry name" value="HisKA"/>
    <property type="match status" value="1"/>
</dbReference>
<evidence type="ECO:0000313" key="17">
    <source>
        <dbReference type="EMBL" id="PTQ57272.1"/>
    </source>
</evidence>
<dbReference type="AlphaFoldDB" id="A0A2R6Y3P4"/>
<dbReference type="EC" id="2.7.13.3" evidence="3"/>
<dbReference type="CDD" id="cd06225">
    <property type="entry name" value="HAMP"/>
    <property type="match status" value="1"/>
</dbReference>
<dbReference type="FunFam" id="3.30.565.10:FF:000006">
    <property type="entry name" value="Sensor histidine kinase WalK"/>
    <property type="match status" value="1"/>
</dbReference>
<keyword evidence="13 14" id="KW-0472">Membrane</keyword>
<organism evidence="17 18">
    <name type="scientific">Candidatus Carbonibacillus altaicus</name>
    <dbReference type="NCBI Taxonomy" id="2163959"/>
    <lineage>
        <taxon>Bacteria</taxon>
        <taxon>Bacillati</taxon>
        <taxon>Bacillota</taxon>
        <taxon>Bacilli</taxon>
        <taxon>Bacillales</taxon>
        <taxon>Candidatus Carbonibacillus</taxon>
    </lineage>
</organism>
<dbReference type="CDD" id="cd00075">
    <property type="entry name" value="HATPase"/>
    <property type="match status" value="1"/>
</dbReference>
<comment type="catalytic activity">
    <reaction evidence="1">
        <text>ATP + protein L-histidine = ADP + protein N-phospho-L-histidine.</text>
        <dbReference type="EC" id="2.7.13.3"/>
    </reaction>
</comment>
<dbReference type="InterPro" id="IPR003661">
    <property type="entry name" value="HisK_dim/P_dom"/>
</dbReference>
<keyword evidence="4" id="KW-1003">Cell membrane</keyword>
<dbReference type="SMART" id="SM00304">
    <property type="entry name" value="HAMP"/>
    <property type="match status" value="1"/>
</dbReference>
<evidence type="ECO:0000256" key="7">
    <source>
        <dbReference type="ARBA" id="ARBA00022692"/>
    </source>
</evidence>
<evidence type="ECO:0000256" key="9">
    <source>
        <dbReference type="ARBA" id="ARBA00022777"/>
    </source>
</evidence>
<keyword evidence="7 14" id="KW-0812">Transmembrane</keyword>
<dbReference type="PROSITE" id="PS50109">
    <property type="entry name" value="HIS_KIN"/>
    <property type="match status" value="1"/>
</dbReference>
<evidence type="ECO:0000259" key="15">
    <source>
        <dbReference type="PROSITE" id="PS50109"/>
    </source>
</evidence>
<dbReference type="EMBL" id="PEBX01000010">
    <property type="protein sequence ID" value="PTQ57272.1"/>
    <property type="molecule type" value="Genomic_DNA"/>
</dbReference>
<comment type="subcellular location">
    <subcellularLocation>
        <location evidence="2">Cell membrane</location>
        <topology evidence="2">Multi-pass membrane protein</topology>
    </subcellularLocation>
</comment>
<evidence type="ECO:0000256" key="2">
    <source>
        <dbReference type="ARBA" id="ARBA00004651"/>
    </source>
</evidence>
<dbReference type="InterPro" id="IPR003660">
    <property type="entry name" value="HAMP_dom"/>
</dbReference>
<dbReference type="SUPFAM" id="SSF55874">
    <property type="entry name" value="ATPase domain of HSP90 chaperone/DNA topoisomerase II/histidine kinase"/>
    <property type="match status" value="1"/>
</dbReference>
<keyword evidence="9 17" id="KW-0418">Kinase</keyword>
<keyword evidence="11 14" id="KW-1133">Transmembrane helix</keyword>
<dbReference type="PANTHER" id="PTHR45528">
    <property type="entry name" value="SENSOR HISTIDINE KINASE CPXA"/>
    <property type="match status" value="1"/>
</dbReference>
<dbReference type="SMART" id="SM00388">
    <property type="entry name" value="HisKA"/>
    <property type="match status" value="1"/>
</dbReference>
<evidence type="ECO:0000256" key="8">
    <source>
        <dbReference type="ARBA" id="ARBA00022741"/>
    </source>
</evidence>
<reference evidence="18" key="1">
    <citation type="journal article" date="2018" name="Sci. Rep.">
        <title>Lignite coal burning seam in the remote Altai Mountains harbors a hydrogen-driven thermophilic microbial community.</title>
        <authorList>
            <person name="Kadnikov V.V."/>
            <person name="Mardanov A.V."/>
            <person name="Ivasenko D.A."/>
            <person name="Antsiferov D.V."/>
            <person name="Beletsky A.V."/>
            <person name="Karnachuk O.V."/>
            <person name="Ravin N.V."/>
        </authorList>
    </citation>
    <scope>NUCLEOTIDE SEQUENCE [LARGE SCALE GENOMIC DNA]</scope>
</reference>
<dbReference type="InterPro" id="IPR050398">
    <property type="entry name" value="HssS/ArlS-like"/>
</dbReference>
<dbReference type="SMART" id="SM00387">
    <property type="entry name" value="HATPase_c"/>
    <property type="match status" value="1"/>
</dbReference>
<sequence>MALHRSEGTPPRMVNDDRFVLLSSEGQVIFDTDALADVSKSARAYPPGSTPDLKHQPGTYPLVVNERIVGYLWIDRPVLGTIAQLEASFGRSVQLAVWISALLAMVLAFLLAGFLSRRMVEPVLILTKAIRDYARGNYDTRAKVLGKDEIGELARSFNEMAETLTRLEQVRKNLIADVAHELRTPVTLLRGHLEALLETTEEIPREKLALLHDEALRLGHMIQDLQNLSLAEARALPLHPERFSLDTLIEQIVEVFSLTTAEKNIAVQIEIHPRPLLITADRKRLEQVIVNVYGNAIRATPEGGRITITAEPLIDRSSGEEDQAESAETECVKISITDSGPGFREADLPYVFERFYRSDKGRARKDGGTGLGLAIAKSFIEAHGGKIWAENNAQGGARVTFELCANVQTKDIQS</sequence>
<evidence type="ECO:0000256" key="6">
    <source>
        <dbReference type="ARBA" id="ARBA00022679"/>
    </source>
</evidence>
<keyword evidence="6" id="KW-0808">Transferase</keyword>
<dbReference type="GO" id="GO:0005886">
    <property type="term" value="C:plasma membrane"/>
    <property type="evidence" value="ECO:0007669"/>
    <property type="project" value="UniProtKB-SubCell"/>
</dbReference>
<evidence type="ECO:0000256" key="13">
    <source>
        <dbReference type="ARBA" id="ARBA00023136"/>
    </source>
</evidence>
<dbReference type="InterPro" id="IPR003594">
    <property type="entry name" value="HATPase_dom"/>
</dbReference>
<evidence type="ECO:0000256" key="14">
    <source>
        <dbReference type="SAM" id="Phobius"/>
    </source>
</evidence>
<gene>
    <name evidence="17" type="ORF">BSOLF_2037</name>
</gene>
<dbReference type="Gene3D" id="1.10.287.130">
    <property type="match status" value="1"/>
</dbReference>
<dbReference type="InterPro" id="IPR036097">
    <property type="entry name" value="HisK_dim/P_sf"/>
</dbReference>
<dbReference type="SUPFAM" id="SSF47384">
    <property type="entry name" value="Homodimeric domain of signal transducing histidine kinase"/>
    <property type="match status" value="1"/>
</dbReference>
<comment type="caution">
    <text evidence="17">The sequence shown here is derived from an EMBL/GenBank/DDBJ whole genome shotgun (WGS) entry which is preliminary data.</text>
</comment>
<dbReference type="GO" id="GO:0005524">
    <property type="term" value="F:ATP binding"/>
    <property type="evidence" value="ECO:0007669"/>
    <property type="project" value="UniProtKB-KW"/>
</dbReference>
<keyword evidence="12" id="KW-0902">Two-component regulatory system</keyword>
<accession>A0A2R6Y3P4</accession>
<keyword evidence="5" id="KW-0597">Phosphoprotein</keyword>
<dbReference type="Pfam" id="PF02518">
    <property type="entry name" value="HATPase_c"/>
    <property type="match status" value="1"/>
</dbReference>
<evidence type="ECO:0000259" key="16">
    <source>
        <dbReference type="PROSITE" id="PS50885"/>
    </source>
</evidence>
<evidence type="ECO:0000313" key="18">
    <source>
        <dbReference type="Proteomes" id="UP000244338"/>
    </source>
</evidence>
<dbReference type="Gene3D" id="3.30.565.10">
    <property type="entry name" value="Histidine kinase-like ATPase, C-terminal domain"/>
    <property type="match status" value="1"/>
</dbReference>
<evidence type="ECO:0000256" key="3">
    <source>
        <dbReference type="ARBA" id="ARBA00012438"/>
    </source>
</evidence>